<dbReference type="SUPFAM" id="SSF63867">
    <property type="entry name" value="MoeA C-terminal domain-like"/>
    <property type="match status" value="1"/>
</dbReference>
<keyword evidence="5 7" id="KW-0501">Molybdenum cofactor biosynthesis</keyword>
<dbReference type="Pfam" id="PF00994">
    <property type="entry name" value="MoCF_biosynth"/>
    <property type="match status" value="1"/>
</dbReference>
<name>A0A0U3QAR0_9MICC</name>
<comment type="cofactor">
    <cofactor evidence="7">
        <name>Mg(2+)</name>
        <dbReference type="ChEBI" id="CHEBI:18420"/>
    </cofactor>
</comment>
<evidence type="ECO:0000256" key="5">
    <source>
        <dbReference type="ARBA" id="ARBA00023150"/>
    </source>
</evidence>
<reference evidence="9 10" key="1">
    <citation type="submission" date="2015-12" db="EMBL/GenBank/DDBJ databases">
        <authorList>
            <person name="Shamseldin A."/>
            <person name="Moawad H."/>
            <person name="Abd El-Rahim W.M."/>
            <person name="Sadowsky M.J."/>
        </authorList>
    </citation>
    <scope>NUCLEOTIDE SEQUENCE [LARGE SCALE GENOMIC DNA]</scope>
    <source>
        <strain evidence="9 10">Ar51</strain>
    </source>
</reference>
<keyword evidence="7" id="KW-0808">Transferase</keyword>
<evidence type="ECO:0000256" key="2">
    <source>
        <dbReference type="ARBA" id="ARBA00005046"/>
    </source>
</evidence>
<evidence type="ECO:0000256" key="3">
    <source>
        <dbReference type="ARBA" id="ARBA00010763"/>
    </source>
</evidence>
<sequence length="430" mass="43713">MGSSSELRSAWPPSGHPSPTWLEARQLAFDCAVPLAPVEVPLALAAGHALTRNVSALHELPHYDSSAMDGWAINGVGPWILAGHEPLLRPGSASVIATGGLVPVGAQSILRKESGQIHQDADGSLVLRLTDNAKEGEPGLGQHIRLAGEEAAAGEVLIPAGTTLNPGHIALAAVAGHDNVQVQAKPVVGIVLTGSEVVTSGVPKPGHVRDTFGPQLGTVISLLGGTPAGSLRIGDSYPEWLAAIGGSDAFPGRMPDLTITTGGTGCSGTDHFRAVIADLGGQLLLDGIAMRPGHPAVLAGLPDGRFVVGLPGNPLAAMMALITMGAPLLEALGGRPLSAVGQVTSAADVDPSPGRTRLIPCTFIEGLAFPASHTGPGMMRGLAWADGVMAVPPAGVQSGEPVPVLPLPWTQANETIRSTTTRARSTAWPA</sequence>
<comment type="similarity">
    <text evidence="3 7">Belongs to the MoeA family.</text>
</comment>
<evidence type="ECO:0000259" key="8">
    <source>
        <dbReference type="SMART" id="SM00852"/>
    </source>
</evidence>
<protein>
    <recommendedName>
        <fullName evidence="7">Molybdopterin molybdenumtransferase</fullName>
        <ecNumber evidence="7">2.10.1.1</ecNumber>
    </recommendedName>
</protein>
<evidence type="ECO:0000256" key="7">
    <source>
        <dbReference type="RuleBase" id="RU365090"/>
    </source>
</evidence>
<dbReference type="Gene3D" id="2.40.340.10">
    <property type="entry name" value="MoeA, C-terminal, domain IV"/>
    <property type="match status" value="1"/>
</dbReference>
<dbReference type="InterPro" id="IPR036425">
    <property type="entry name" value="MoaB/Mog-like_dom_sf"/>
</dbReference>
<dbReference type="CDD" id="cd00887">
    <property type="entry name" value="MoeA"/>
    <property type="match status" value="1"/>
</dbReference>
<dbReference type="Pfam" id="PF03454">
    <property type="entry name" value="MoeA_C"/>
    <property type="match status" value="1"/>
</dbReference>
<dbReference type="Proteomes" id="UP000065151">
    <property type="component" value="Chromosome"/>
</dbReference>
<dbReference type="Gene3D" id="3.90.105.10">
    <property type="entry name" value="Molybdopterin biosynthesis moea protein, domain 2"/>
    <property type="match status" value="1"/>
</dbReference>
<dbReference type="KEGG" id="psul:AU252_09475"/>
<feature type="domain" description="MoaB/Mog" evidence="8">
    <location>
        <begin position="189"/>
        <end position="331"/>
    </location>
</feature>
<dbReference type="InterPro" id="IPR005111">
    <property type="entry name" value="MoeA_C_domain_IV"/>
</dbReference>
<evidence type="ECO:0000256" key="6">
    <source>
        <dbReference type="ARBA" id="ARBA00047317"/>
    </source>
</evidence>
<dbReference type="Gene3D" id="3.40.980.10">
    <property type="entry name" value="MoaB/Mog-like domain"/>
    <property type="match status" value="1"/>
</dbReference>
<keyword evidence="7" id="KW-0460">Magnesium</keyword>
<dbReference type="AlphaFoldDB" id="A0A0U3QAR0"/>
<dbReference type="UniPathway" id="UPA00344"/>
<proteinExistence type="inferred from homology"/>
<evidence type="ECO:0000313" key="10">
    <source>
        <dbReference type="Proteomes" id="UP000065151"/>
    </source>
</evidence>
<comment type="pathway">
    <text evidence="2 7">Cofactor biosynthesis; molybdopterin biosynthesis.</text>
</comment>
<dbReference type="GO" id="GO:0006777">
    <property type="term" value="P:Mo-molybdopterin cofactor biosynthetic process"/>
    <property type="evidence" value="ECO:0007669"/>
    <property type="project" value="UniProtKB-UniRule"/>
</dbReference>
<accession>A0A0U3QAR0</accession>
<dbReference type="PANTHER" id="PTHR10192">
    <property type="entry name" value="MOLYBDOPTERIN BIOSYNTHESIS PROTEIN"/>
    <property type="match status" value="1"/>
</dbReference>
<dbReference type="STRING" id="121292.AU252_09475"/>
<dbReference type="InterPro" id="IPR036688">
    <property type="entry name" value="MoeA_C_domain_IV_sf"/>
</dbReference>
<dbReference type="SUPFAM" id="SSF53218">
    <property type="entry name" value="Molybdenum cofactor biosynthesis proteins"/>
    <property type="match status" value="1"/>
</dbReference>
<comment type="function">
    <text evidence="1 7">Catalyzes the insertion of molybdate into adenylated molybdopterin with the concomitant release of AMP.</text>
</comment>
<evidence type="ECO:0000256" key="1">
    <source>
        <dbReference type="ARBA" id="ARBA00002901"/>
    </source>
</evidence>
<dbReference type="InterPro" id="IPR036135">
    <property type="entry name" value="MoeA_linker/N_sf"/>
</dbReference>
<evidence type="ECO:0000313" key="9">
    <source>
        <dbReference type="EMBL" id="ALV43870.1"/>
    </source>
</evidence>
<evidence type="ECO:0000256" key="4">
    <source>
        <dbReference type="ARBA" id="ARBA00022505"/>
    </source>
</evidence>
<keyword evidence="7" id="KW-0479">Metal-binding</keyword>
<dbReference type="EMBL" id="CP013747">
    <property type="protein sequence ID" value="ALV43870.1"/>
    <property type="molecule type" value="Genomic_DNA"/>
</dbReference>
<dbReference type="InterPro" id="IPR005110">
    <property type="entry name" value="MoeA_linker/N"/>
</dbReference>
<comment type="catalytic activity">
    <reaction evidence="6">
        <text>adenylyl-molybdopterin + molybdate = Mo-molybdopterin + AMP + H(+)</text>
        <dbReference type="Rhea" id="RHEA:35047"/>
        <dbReference type="ChEBI" id="CHEBI:15378"/>
        <dbReference type="ChEBI" id="CHEBI:36264"/>
        <dbReference type="ChEBI" id="CHEBI:62727"/>
        <dbReference type="ChEBI" id="CHEBI:71302"/>
        <dbReference type="ChEBI" id="CHEBI:456215"/>
        <dbReference type="EC" id="2.10.1.1"/>
    </reaction>
</comment>
<dbReference type="Gene3D" id="2.170.190.11">
    <property type="entry name" value="Molybdopterin biosynthesis moea protein, domain 3"/>
    <property type="match status" value="1"/>
</dbReference>
<dbReference type="PANTHER" id="PTHR10192:SF5">
    <property type="entry name" value="GEPHYRIN"/>
    <property type="match status" value="1"/>
</dbReference>
<dbReference type="InterPro" id="IPR038987">
    <property type="entry name" value="MoeA-like"/>
</dbReference>
<dbReference type="EC" id="2.10.1.1" evidence="7"/>
<dbReference type="InterPro" id="IPR001453">
    <property type="entry name" value="MoaB/Mog_dom"/>
</dbReference>
<dbReference type="GO" id="GO:0046872">
    <property type="term" value="F:metal ion binding"/>
    <property type="evidence" value="ECO:0007669"/>
    <property type="project" value="UniProtKB-UniRule"/>
</dbReference>
<dbReference type="SMART" id="SM00852">
    <property type="entry name" value="MoCF_biosynth"/>
    <property type="match status" value="1"/>
</dbReference>
<dbReference type="GO" id="GO:0061599">
    <property type="term" value="F:molybdopterin molybdotransferase activity"/>
    <property type="evidence" value="ECO:0007669"/>
    <property type="project" value="UniProtKB-UniRule"/>
</dbReference>
<dbReference type="Pfam" id="PF03453">
    <property type="entry name" value="MoeA_N"/>
    <property type="match status" value="1"/>
</dbReference>
<dbReference type="GO" id="GO:0005829">
    <property type="term" value="C:cytosol"/>
    <property type="evidence" value="ECO:0007669"/>
    <property type="project" value="TreeGrafter"/>
</dbReference>
<gene>
    <name evidence="9" type="ORF">AU252_09475</name>
</gene>
<keyword evidence="4 7" id="KW-0500">Molybdenum</keyword>
<organism evidence="9">
    <name type="scientific">Pseudarthrobacter sulfonivorans</name>
    <dbReference type="NCBI Taxonomy" id="121292"/>
    <lineage>
        <taxon>Bacteria</taxon>
        <taxon>Bacillati</taxon>
        <taxon>Actinomycetota</taxon>
        <taxon>Actinomycetes</taxon>
        <taxon>Micrococcales</taxon>
        <taxon>Micrococcaceae</taxon>
        <taxon>Pseudarthrobacter</taxon>
    </lineage>
</organism>
<dbReference type="SUPFAM" id="SSF63882">
    <property type="entry name" value="MoeA N-terminal region -like"/>
    <property type="match status" value="1"/>
</dbReference>